<dbReference type="PANTHER" id="PTHR32114:SF2">
    <property type="entry name" value="ABC TRANSPORTER ABCH.3"/>
    <property type="match status" value="1"/>
</dbReference>
<evidence type="ECO:0000313" key="8">
    <source>
        <dbReference type="Proteomes" id="UP000018890"/>
    </source>
</evidence>
<comment type="subunit">
    <text evidence="2">Heterodimer of SbcC and SbcD.</text>
</comment>
<evidence type="ECO:0000256" key="4">
    <source>
        <dbReference type="SAM" id="Coils"/>
    </source>
</evidence>
<feature type="coiled-coil region" evidence="4">
    <location>
        <begin position="396"/>
        <end position="451"/>
    </location>
</feature>
<dbReference type="Pfam" id="PF13558">
    <property type="entry name" value="SbcC_Walker_B"/>
    <property type="match status" value="1"/>
</dbReference>
<protein>
    <recommendedName>
        <fullName evidence="3">Nuclease SbcCD subunit C</fullName>
    </recommendedName>
</protein>
<dbReference type="InterPro" id="IPR038729">
    <property type="entry name" value="Rad50/SbcC_AAA"/>
</dbReference>
<reference evidence="7" key="1">
    <citation type="journal article" date="2014" name="Genome Announc.">
        <title>Draft Genome Sequences of Three Alkaliphilic Bacillus Strains, Bacillus wakoensis JCM 9140T, Bacillus akibai JCM 9157T, and Bacillus hemicellulosilyticus JCM 9152T.</title>
        <authorList>
            <person name="Yuki M."/>
            <person name="Oshima K."/>
            <person name="Suda W."/>
            <person name="Oshida Y."/>
            <person name="Kitamura K."/>
            <person name="Iida T."/>
            <person name="Hattori M."/>
            <person name="Ohkuma M."/>
        </authorList>
    </citation>
    <scope>NUCLEOTIDE SEQUENCE [LARGE SCALE GENOMIC DNA]</scope>
    <source>
        <strain evidence="7">JCM 9140</strain>
    </source>
</reference>
<feature type="domain" description="Rad50/SbcC-type AAA" evidence="6">
    <location>
        <begin position="5"/>
        <end position="213"/>
    </location>
</feature>
<evidence type="ECO:0000256" key="3">
    <source>
        <dbReference type="ARBA" id="ARBA00013368"/>
    </source>
</evidence>
<feature type="compositionally biased region" description="Basic and acidic residues" evidence="5">
    <location>
        <begin position="526"/>
        <end position="543"/>
    </location>
</feature>
<dbReference type="GO" id="GO:0004527">
    <property type="term" value="F:exonuclease activity"/>
    <property type="evidence" value="ECO:0007669"/>
    <property type="project" value="UniProtKB-KW"/>
</dbReference>
<feature type="coiled-coil region" evidence="4">
    <location>
        <begin position="284"/>
        <end position="372"/>
    </location>
</feature>
<comment type="caution">
    <text evidence="7">The sequence shown here is derived from an EMBL/GenBank/DDBJ whole genome shotgun (WGS) entry which is preliminary data.</text>
</comment>
<feature type="region of interest" description="Disordered" evidence="5">
    <location>
        <begin position="707"/>
        <end position="726"/>
    </location>
</feature>
<feature type="coiled-coil region" evidence="4">
    <location>
        <begin position="748"/>
        <end position="825"/>
    </location>
</feature>
<keyword evidence="4" id="KW-0175">Coiled coil</keyword>
<feature type="coiled-coil region" evidence="4">
    <location>
        <begin position="587"/>
        <end position="645"/>
    </location>
</feature>
<sequence>MRPIKITITAMGPYKHKEVINFADLKEHKLFVVSGNTGAGKTTIFDAICFALYGSASGEDRSDSKSMRSDFADDDVHTAVDFEFTLHNRHFRILRQLAHQKKGNKGKTGEKNEFYEIVGGEEVPCVDRQIVSEINKKVEALVGLTKDQFSQIVMLPQGEFRKLLTSQTENKEAILRKIFRTEPYRWISERLNEKRKAKDEEFKRKSQTMERFIADISAVLPDREGSNLFEVLSQQHHNTNQIVSGLEDESTFYESEILNKKKELESATVVYNTKLEAFHKAEFMNGEFTRLEEKESQLNSLTEQEPLFKKKERKLEEAERATTVEVYETQVNEWREDEKNKKQKLINAEVALEKAGKQLTMADQTYEREKEKKVDRENTTRSLDQYTELLQTVQDIDLNKKELMSLEKQVEELEVNLTKINVQIKNEKDSKEQLSKQMKEMEEVVDQFADKQQTLLEVRDHVRILQEFLQVKNKQTKLEIEHTEKKQAYNLKKARYDAIEEAWVMGQASILATHLHDGKPCPVCGSDEHPNKATDQDSVPSKEDYQKAKVELDSEYGTYRDTVAQLKTVQDQLTEKADEIAKIGVDMSNVELTYQKLVEKLKEFEREVSDLKKKREQLIQIRKTVQAHEDALGQLDTNKEEIEKEFHERKTSFESKKAVYEEQISHVPEEVRVLSVLEQKIVETKALQTKLEKEWEDAQNQLQLAKEAETKARTEEASAKSQVEESIQKTEKAEKQFIDALEKAGFSSEELYRQAKLQEADRQQLKKEIEQFTSSLATIKQQVFELQESLKEKTKSDLEALQTELEQLKETLEKANDTVRKVQQYHQQTLDLKTNILEAEKSVAEIERQLTVITDLYDVVRGQNGMKISFERYLQIEFLEHIIISANERLSRLSNGQFQLIRSERQESHGKQSGLGLDVFDAYTGQTRDVKTLSGGEKFNASLCLALGMSDVIQSYQGGISIDTMFIDEGFGSLDEESLNKAIDTLIDLQKSGRMIGVISHVQELKNALPATLEVKKTKEGHSRTEFVLR</sequence>
<dbReference type="SUPFAM" id="SSF52540">
    <property type="entry name" value="P-loop containing nucleoside triphosphate hydrolases"/>
    <property type="match status" value="2"/>
</dbReference>
<dbReference type="STRING" id="1236970.JCM9140_1362"/>
<dbReference type="RefSeq" id="WP_034743687.1">
    <property type="nucleotide sequence ID" value="NZ_BAUT01000009.1"/>
</dbReference>
<keyword evidence="7" id="KW-0269">Exonuclease</keyword>
<dbReference type="Proteomes" id="UP000018890">
    <property type="component" value="Unassembled WGS sequence"/>
</dbReference>
<dbReference type="Gene3D" id="3.40.50.300">
    <property type="entry name" value="P-loop containing nucleotide triphosphate hydrolases"/>
    <property type="match status" value="2"/>
</dbReference>
<dbReference type="GO" id="GO:0006302">
    <property type="term" value="P:double-strand break repair"/>
    <property type="evidence" value="ECO:0007669"/>
    <property type="project" value="InterPro"/>
</dbReference>
<dbReference type="AlphaFoldDB" id="W4PZV5"/>
<proteinExistence type="inferred from homology"/>
<dbReference type="Pfam" id="PF13476">
    <property type="entry name" value="AAA_23"/>
    <property type="match status" value="1"/>
</dbReference>
<feature type="region of interest" description="Disordered" evidence="5">
    <location>
        <begin position="524"/>
        <end position="543"/>
    </location>
</feature>
<evidence type="ECO:0000313" key="7">
    <source>
        <dbReference type="EMBL" id="GAE25371.1"/>
    </source>
</evidence>
<keyword evidence="7" id="KW-0378">Hydrolase</keyword>
<gene>
    <name evidence="7" type="ORF">JCM9140_1362</name>
</gene>
<dbReference type="GO" id="GO:0016887">
    <property type="term" value="F:ATP hydrolysis activity"/>
    <property type="evidence" value="ECO:0007669"/>
    <property type="project" value="InterPro"/>
</dbReference>
<comment type="similarity">
    <text evidence="1">Belongs to the SMC family. SbcC subfamily.</text>
</comment>
<accession>W4PZV5</accession>
<evidence type="ECO:0000256" key="1">
    <source>
        <dbReference type="ARBA" id="ARBA00006930"/>
    </source>
</evidence>
<keyword evidence="7" id="KW-0540">Nuclease</keyword>
<evidence type="ECO:0000256" key="5">
    <source>
        <dbReference type="SAM" id="MobiDB-lite"/>
    </source>
</evidence>
<dbReference type="EMBL" id="BAUT01000009">
    <property type="protein sequence ID" value="GAE25371.1"/>
    <property type="molecule type" value="Genomic_DNA"/>
</dbReference>
<name>W4PZV5_9BACI</name>
<keyword evidence="8" id="KW-1185">Reference proteome</keyword>
<dbReference type="PANTHER" id="PTHR32114">
    <property type="entry name" value="ABC TRANSPORTER ABCH.3"/>
    <property type="match status" value="1"/>
</dbReference>
<dbReference type="OrthoDB" id="9795626at2"/>
<evidence type="ECO:0000259" key="6">
    <source>
        <dbReference type="Pfam" id="PF13476"/>
    </source>
</evidence>
<dbReference type="InterPro" id="IPR027417">
    <property type="entry name" value="P-loop_NTPase"/>
</dbReference>
<evidence type="ECO:0000256" key="2">
    <source>
        <dbReference type="ARBA" id="ARBA00011322"/>
    </source>
</evidence>
<organism evidence="7 8">
    <name type="scientific">Halalkalibacter wakoensis JCM 9140</name>
    <dbReference type="NCBI Taxonomy" id="1236970"/>
    <lineage>
        <taxon>Bacteria</taxon>
        <taxon>Bacillati</taxon>
        <taxon>Bacillota</taxon>
        <taxon>Bacilli</taxon>
        <taxon>Bacillales</taxon>
        <taxon>Bacillaceae</taxon>
        <taxon>Halalkalibacter</taxon>
    </lineage>
</organism>